<accession>A0ABU6WK55</accession>
<sequence>SPPLPRSASTPLPSSRFVAYLTYGPLRAARLFASLPLCEGALNIYSPQASQSWLPFYFWPE</sequence>
<feature type="non-terminal residue" evidence="1">
    <location>
        <position position="1"/>
    </location>
</feature>
<evidence type="ECO:0000313" key="1">
    <source>
        <dbReference type="EMBL" id="MED6184673.1"/>
    </source>
</evidence>
<name>A0ABU6WK55_9FABA</name>
<dbReference type="EMBL" id="JASCZI010181579">
    <property type="protein sequence ID" value="MED6184673.1"/>
    <property type="molecule type" value="Genomic_DNA"/>
</dbReference>
<keyword evidence="2" id="KW-1185">Reference proteome</keyword>
<gene>
    <name evidence="1" type="ORF">PIB30_049759</name>
</gene>
<dbReference type="Proteomes" id="UP001341840">
    <property type="component" value="Unassembled WGS sequence"/>
</dbReference>
<comment type="caution">
    <text evidence="1">The sequence shown here is derived from an EMBL/GenBank/DDBJ whole genome shotgun (WGS) entry which is preliminary data.</text>
</comment>
<proteinExistence type="predicted"/>
<protein>
    <submittedName>
        <fullName evidence="1">Uncharacterized protein</fullName>
    </submittedName>
</protein>
<reference evidence="1 2" key="1">
    <citation type="journal article" date="2023" name="Plants (Basel)">
        <title>Bridging the Gap: Combining Genomics and Transcriptomics Approaches to Understand Stylosanthes scabra, an Orphan Legume from the Brazilian Caatinga.</title>
        <authorList>
            <person name="Ferreira-Neto J.R.C."/>
            <person name="da Silva M.D."/>
            <person name="Binneck E."/>
            <person name="de Melo N.F."/>
            <person name="da Silva R.H."/>
            <person name="de Melo A.L.T.M."/>
            <person name="Pandolfi V."/>
            <person name="Bustamante F.O."/>
            <person name="Brasileiro-Vidal A.C."/>
            <person name="Benko-Iseppon A.M."/>
        </authorList>
    </citation>
    <scope>NUCLEOTIDE SEQUENCE [LARGE SCALE GENOMIC DNA]</scope>
    <source>
        <tissue evidence="1">Leaves</tissue>
    </source>
</reference>
<organism evidence="1 2">
    <name type="scientific">Stylosanthes scabra</name>
    <dbReference type="NCBI Taxonomy" id="79078"/>
    <lineage>
        <taxon>Eukaryota</taxon>
        <taxon>Viridiplantae</taxon>
        <taxon>Streptophyta</taxon>
        <taxon>Embryophyta</taxon>
        <taxon>Tracheophyta</taxon>
        <taxon>Spermatophyta</taxon>
        <taxon>Magnoliopsida</taxon>
        <taxon>eudicotyledons</taxon>
        <taxon>Gunneridae</taxon>
        <taxon>Pentapetalae</taxon>
        <taxon>rosids</taxon>
        <taxon>fabids</taxon>
        <taxon>Fabales</taxon>
        <taxon>Fabaceae</taxon>
        <taxon>Papilionoideae</taxon>
        <taxon>50 kb inversion clade</taxon>
        <taxon>dalbergioids sensu lato</taxon>
        <taxon>Dalbergieae</taxon>
        <taxon>Pterocarpus clade</taxon>
        <taxon>Stylosanthes</taxon>
    </lineage>
</organism>
<evidence type="ECO:0000313" key="2">
    <source>
        <dbReference type="Proteomes" id="UP001341840"/>
    </source>
</evidence>